<sequence length="217" mass="23190">MKIRWLGHSAFVLTSSSGTKVLTDPYESGSYDGAVGYKPITEAVQVVTSSHSHEDHFCLDGLPEGFDCITTPGRHDASGVSIEGIKTYHDETKGKDRGSNVIYVIEIDGIRVCHLGDLGHDLSDAEVAAIGRVDVLLAPVGGLFTIGPREALGVMRALNPAITIPMHFKTDVLGFPIKPVEDFLSLAGESERPLSTEIEIDPGAMGSGRVVVLDHEL</sequence>
<dbReference type="SUPFAM" id="SSF56281">
    <property type="entry name" value="Metallo-hydrolase/oxidoreductase"/>
    <property type="match status" value="1"/>
</dbReference>
<accession>A0ABV6YMQ3</accession>
<dbReference type="Proteomes" id="UP001594288">
    <property type="component" value="Unassembled WGS sequence"/>
</dbReference>
<keyword evidence="2" id="KW-1185">Reference proteome</keyword>
<comment type="caution">
    <text evidence="1">The sequence shown here is derived from an EMBL/GenBank/DDBJ whole genome shotgun (WGS) entry which is preliminary data.</text>
</comment>
<dbReference type="Gene3D" id="3.60.15.10">
    <property type="entry name" value="Ribonuclease Z/Hydroxyacylglutathione hydrolase-like"/>
    <property type="match status" value="1"/>
</dbReference>
<name>A0ABV6YMQ3_UNCEI</name>
<dbReference type="Pfam" id="PF13483">
    <property type="entry name" value="Lactamase_B_3"/>
    <property type="match status" value="1"/>
</dbReference>
<protein>
    <submittedName>
        <fullName evidence="1">MBL fold metallo-hydrolase</fullName>
    </submittedName>
</protein>
<organism evidence="1 2">
    <name type="scientific">Eiseniibacteriota bacterium</name>
    <dbReference type="NCBI Taxonomy" id="2212470"/>
    <lineage>
        <taxon>Bacteria</taxon>
        <taxon>Candidatus Eiseniibacteriota</taxon>
    </lineage>
</organism>
<evidence type="ECO:0000313" key="1">
    <source>
        <dbReference type="EMBL" id="MFC1799355.1"/>
    </source>
</evidence>
<dbReference type="EMBL" id="JBHPEI010000003">
    <property type="protein sequence ID" value="MFC1799355.1"/>
    <property type="molecule type" value="Genomic_DNA"/>
</dbReference>
<proteinExistence type="predicted"/>
<reference evidence="1 2" key="1">
    <citation type="submission" date="2024-09" db="EMBL/GenBank/DDBJ databases">
        <authorList>
            <person name="D'Angelo T."/>
        </authorList>
    </citation>
    <scope>NUCLEOTIDE SEQUENCE [LARGE SCALE GENOMIC DNA]</scope>
    <source>
        <strain evidence="1">SAG AM-311-F02</strain>
    </source>
</reference>
<gene>
    <name evidence="1" type="ORF">ACFL2Z_00375</name>
</gene>
<dbReference type="PANTHER" id="PTHR42967:SF1">
    <property type="entry name" value="MBL FOLD METALLO-HYDROLASE"/>
    <property type="match status" value="1"/>
</dbReference>
<evidence type="ECO:0000313" key="2">
    <source>
        <dbReference type="Proteomes" id="UP001594288"/>
    </source>
</evidence>
<dbReference type="PANTHER" id="PTHR42967">
    <property type="entry name" value="METAL DEPENDENT HYDROLASE"/>
    <property type="match status" value="1"/>
</dbReference>
<dbReference type="InterPro" id="IPR036866">
    <property type="entry name" value="RibonucZ/Hydroxyglut_hydro"/>
</dbReference>